<feature type="chain" id="PRO_5026760630" evidence="1">
    <location>
        <begin position="23"/>
        <end position="280"/>
    </location>
</feature>
<organism evidence="2 3">
    <name type="scientific">Chitinophaga oryziterrae</name>
    <dbReference type="NCBI Taxonomy" id="1031224"/>
    <lineage>
        <taxon>Bacteria</taxon>
        <taxon>Pseudomonadati</taxon>
        <taxon>Bacteroidota</taxon>
        <taxon>Chitinophagia</taxon>
        <taxon>Chitinophagales</taxon>
        <taxon>Chitinophagaceae</taxon>
        <taxon>Chitinophaga</taxon>
    </lineage>
</organism>
<proteinExistence type="predicted"/>
<dbReference type="PROSITE" id="PS51257">
    <property type="entry name" value="PROKAR_LIPOPROTEIN"/>
    <property type="match status" value="1"/>
</dbReference>
<accession>A0A6N8JJR3</accession>
<dbReference type="RefSeq" id="WP_157303478.1">
    <property type="nucleotide sequence ID" value="NZ_BAAAZB010000018.1"/>
</dbReference>
<comment type="caution">
    <text evidence="2">The sequence shown here is derived from an EMBL/GenBank/DDBJ whole genome shotgun (WGS) entry which is preliminary data.</text>
</comment>
<gene>
    <name evidence="2" type="ORF">GO495_29125</name>
</gene>
<name>A0A6N8JJR3_9BACT</name>
<dbReference type="OrthoDB" id="639853at2"/>
<dbReference type="Proteomes" id="UP000468388">
    <property type="component" value="Unassembled WGS sequence"/>
</dbReference>
<protein>
    <submittedName>
        <fullName evidence="2">Uncharacterized protein</fullName>
    </submittedName>
</protein>
<evidence type="ECO:0000256" key="1">
    <source>
        <dbReference type="SAM" id="SignalP"/>
    </source>
</evidence>
<evidence type="ECO:0000313" key="2">
    <source>
        <dbReference type="EMBL" id="MVT44691.1"/>
    </source>
</evidence>
<keyword evidence="1" id="KW-0732">Signal</keyword>
<reference evidence="2 3" key="1">
    <citation type="submission" date="2019-12" db="EMBL/GenBank/DDBJ databases">
        <title>The draft genomic sequence of strain Chitinophaga oryziterrae JCM 16595.</title>
        <authorList>
            <person name="Zhang X."/>
        </authorList>
    </citation>
    <scope>NUCLEOTIDE SEQUENCE [LARGE SCALE GENOMIC DNA]</scope>
    <source>
        <strain evidence="2 3">JCM 16595</strain>
    </source>
</reference>
<dbReference type="EMBL" id="WRXO01000012">
    <property type="protein sequence ID" value="MVT44691.1"/>
    <property type="molecule type" value="Genomic_DNA"/>
</dbReference>
<dbReference type="AlphaFoldDB" id="A0A6N8JJR3"/>
<keyword evidence="3" id="KW-1185">Reference proteome</keyword>
<feature type="signal peptide" evidence="1">
    <location>
        <begin position="1"/>
        <end position="22"/>
    </location>
</feature>
<sequence>MRKHFMLAGVAGIAALSLFSCSKDQKTVDKSLPLSQTQTAAGARTAGSDELDVILKDLTPDTYLLSFDGLPANNYITKSVYGTLSDETQFGGPRYPSPIPALYKIGYTTIPFNKIWIKTCPTMIPLTDIAARAAELIKKADSKTFADLAVTEVGENQQLLATKTFLTTASGLQPDAIDKYLAGFDLAKFRLTLPAGTTLPAFTRGFYGIGDITKVPDAGARTTAYVGLRWKDILSKRFPNLIGCFDPLVLTDIRANFSRLDKSFARMTIEEVAGGAIIGF</sequence>
<evidence type="ECO:0000313" key="3">
    <source>
        <dbReference type="Proteomes" id="UP000468388"/>
    </source>
</evidence>